<organism evidence="1 2">
    <name type="scientific">Lates japonicus</name>
    <name type="common">Japanese lates</name>
    <dbReference type="NCBI Taxonomy" id="270547"/>
    <lineage>
        <taxon>Eukaryota</taxon>
        <taxon>Metazoa</taxon>
        <taxon>Chordata</taxon>
        <taxon>Craniata</taxon>
        <taxon>Vertebrata</taxon>
        <taxon>Euteleostomi</taxon>
        <taxon>Actinopterygii</taxon>
        <taxon>Neopterygii</taxon>
        <taxon>Teleostei</taxon>
        <taxon>Neoteleostei</taxon>
        <taxon>Acanthomorphata</taxon>
        <taxon>Carangaria</taxon>
        <taxon>Carangaria incertae sedis</taxon>
        <taxon>Centropomidae</taxon>
        <taxon>Lates</taxon>
    </lineage>
</organism>
<accession>A0AAD3MWT1</accession>
<dbReference type="EMBL" id="BRZM01000053">
    <property type="protein sequence ID" value="GLD62593.1"/>
    <property type="molecule type" value="Genomic_DNA"/>
</dbReference>
<gene>
    <name evidence="1" type="ORF">AKAME5_001429200</name>
</gene>
<sequence length="115" mass="13124">MEDVQQQLTSSIMEDVQQQLTFYTNVDIWDHSATCEELLRTLPFDEQTHPPPTMEDIQQQLTRCKPDKAPGPDGTPMTLLKLCAMDLGILQHSIISTPTIVPVHKKPWPSELNHY</sequence>
<proteinExistence type="predicted"/>
<keyword evidence="1" id="KW-0689">Ribosomal protein</keyword>
<protein>
    <submittedName>
        <fullName evidence="1">60S ribosomal protein L4</fullName>
    </submittedName>
</protein>
<reference evidence="1" key="1">
    <citation type="submission" date="2022-08" db="EMBL/GenBank/DDBJ databases">
        <title>Genome sequencing of akame (Lates japonicus).</title>
        <authorList>
            <person name="Hashiguchi Y."/>
            <person name="Takahashi H."/>
        </authorList>
    </citation>
    <scope>NUCLEOTIDE SEQUENCE</scope>
    <source>
        <strain evidence="1">Kochi</strain>
    </source>
</reference>
<dbReference type="Proteomes" id="UP001279410">
    <property type="component" value="Unassembled WGS sequence"/>
</dbReference>
<keyword evidence="1" id="KW-0687">Ribonucleoprotein</keyword>
<evidence type="ECO:0000313" key="2">
    <source>
        <dbReference type="Proteomes" id="UP001279410"/>
    </source>
</evidence>
<dbReference type="GO" id="GO:0005840">
    <property type="term" value="C:ribosome"/>
    <property type="evidence" value="ECO:0007669"/>
    <property type="project" value="UniProtKB-KW"/>
</dbReference>
<evidence type="ECO:0000313" key="1">
    <source>
        <dbReference type="EMBL" id="GLD62593.1"/>
    </source>
</evidence>
<dbReference type="AlphaFoldDB" id="A0AAD3MWT1"/>
<keyword evidence="2" id="KW-1185">Reference proteome</keyword>
<name>A0AAD3MWT1_LATJO</name>
<comment type="caution">
    <text evidence="1">The sequence shown here is derived from an EMBL/GenBank/DDBJ whole genome shotgun (WGS) entry which is preliminary data.</text>
</comment>